<dbReference type="EMBL" id="CP001022">
    <property type="protein sequence ID" value="ACB62061.1"/>
    <property type="molecule type" value="Genomic_DNA"/>
</dbReference>
<dbReference type="OrthoDB" id="2351379at2"/>
<evidence type="ECO:0008006" key="3">
    <source>
        <dbReference type="Google" id="ProtNLM"/>
    </source>
</evidence>
<keyword evidence="2" id="KW-1185">Reference proteome</keyword>
<dbReference type="KEGG" id="esi:Exig_2612"/>
<evidence type="ECO:0000313" key="1">
    <source>
        <dbReference type="EMBL" id="ACB62061.1"/>
    </source>
</evidence>
<reference evidence="2" key="3">
    <citation type="submission" date="2008-04" db="EMBL/GenBank/DDBJ databases">
        <title>Complete sequence of chromosome of Exiguobacterium sibiricum 255-15.</title>
        <authorList>
            <consortium name="US DOE Joint Genome Institute"/>
            <person name="Copeland A."/>
            <person name="Lucas S."/>
            <person name="Lapidus A."/>
            <person name="Glavina del Rio T."/>
            <person name="Dalin E."/>
            <person name="Tice H."/>
            <person name="Bruce D."/>
            <person name="Goodwin L."/>
            <person name="Pitluck S."/>
            <person name="Kiss H."/>
            <person name="Chertkov O."/>
            <person name="Monk C."/>
            <person name="Brettin T."/>
            <person name="Detter J.C."/>
            <person name="Han C."/>
            <person name="Kuske C.R."/>
            <person name="Schmutz J."/>
            <person name="Larimer F."/>
            <person name="Land M."/>
            <person name="Hauser L."/>
            <person name="Kyrpides N."/>
            <person name="Mikhailova N."/>
            <person name="Vishnivetskaya T."/>
            <person name="Rodrigues D.F."/>
            <person name="Gilichinsky D."/>
            <person name="Tiedje J."/>
            <person name="Richardson P."/>
        </authorList>
    </citation>
    <scope>NUCLEOTIDE SEQUENCE [LARGE SCALE GENOMIC DNA]</scope>
    <source>
        <strain evidence="2">DSM 17290 / CIP 109462 / JCM 13490 / 255-15</strain>
    </source>
</reference>
<dbReference type="Proteomes" id="UP000001681">
    <property type="component" value="Chromosome"/>
</dbReference>
<evidence type="ECO:0000313" key="2">
    <source>
        <dbReference type="Proteomes" id="UP000001681"/>
    </source>
</evidence>
<protein>
    <recommendedName>
        <fullName evidence="3">Lipoprotein</fullName>
    </recommendedName>
</protein>
<dbReference type="PROSITE" id="PS51257">
    <property type="entry name" value="PROKAR_LIPOPROTEIN"/>
    <property type="match status" value="1"/>
</dbReference>
<dbReference type="RefSeq" id="WP_012371477.1">
    <property type="nucleotide sequence ID" value="NC_010556.1"/>
</dbReference>
<proteinExistence type="predicted"/>
<reference evidence="1 2" key="1">
    <citation type="journal article" date="2006" name="Extremophiles">
        <title>Characterization of Exiguobacterium isolates from the Siberian permafrost. Description of Exiguobacterium sibiricum sp. nov.</title>
        <authorList>
            <person name="Rodrigues D.F."/>
            <person name="Goris J."/>
            <person name="Vishnivetskaya T."/>
            <person name="Gilichinsky D."/>
            <person name="Thomashow M.F."/>
            <person name="Tiedje J.M."/>
        </authorList>
    </citation>
    <scope>NUCLEOTIDE SEQUENCE [LARGE SCALE GENOMIC DNA]</scope>
    <source>
        <strain evidence="2">DSM 17290 / CIP 109462 / JCM 13490 / 255-15</strain>
    </source>
</reference>
<sequence length="227" mass="26085">MMLRTSLTIVFAVLLSGCTNESANLYMKQSAQSTLEGELEQEKQWFEKAKLEGATDKHLIALSQQQEAFHDLEAAIYMNQTTNAVKFAERVMNQTFGDRSLANQASTYHRTLLKIEREFKDFQGTYTYTTSDQGEYEQDYSNATIDVSTYPNRKATLTIHDVLDYEGEPLDDFEYTGRFDSENSLMVYFYESSLEITFDEDGHLTFRDSGIEKDSTVDFEKSKNQSL</sequence>
<dbReference type="AlphaFoldDB" id="B1YMK1"/>
<name>B1YMK1_EXIS2</name>
<accession>B1YMK1</accession>
<dbReference type="HOGENOM" id="CLU_1218298_0_0_9"/>
<reference evidence="1 2" key="2">
    <citation type="journal article" date="2008" name="BMC Genomics">
        <title>Architecture of thermal adaptation in an Exiguobacterium sibiricum strain isolated from 3 million year old permafrost: a genome and transcriptome approach.</title>
        <authorList>
            <person name="Rodrigues D.F."/>
            <person name="Ivanova N."/>
            <person name="He Z."/>
            <person name="Huebner M."/>
            <person name="Zhou J."/>
            <person name="Tiedje J.M."/>
        </authorList>
    </citation>
    <scope>NUCLEOTIDE SEQUENCE [LARGE SCALE GENOMIC DNA]</scope>
    <source>
        <strain evidence="2">DSM 17290 / CIP 109462 / JCM 13490 / 255-15</strain>
    </source>
</reference>
<gene>
    <name evidence="1" type="ordered locus">Exig_2612</name>
</gene>
<organism evidence="1 2">
    <name type="scientific">Exiguobacterium sibiricum (strain DSM 17290 / CCUG 55495 / CIP 109462 / JCM 13490 / 255-15)</name>
    <dbReference type="NCBI Taxonomy" id="262543"/>
    <lineage>
        <taxon>Bacteria</taxon>
        <taxon>Bacillati</taxon>
        <taxon>Bacillota</taxon>
        <taxon>Bacilli</taxon>
        <taxon>Bacillales</taxon>
        <taxon>Bacillales Family XII. Incertae Sedis</taxon>
        <taxon>Exiguobacterium</taxon>
    </lineage>
</organism>
<dbReference type="STRING" id="262543.Exig_2612"/>